<evidence type="ECO:0008006" key="4">
    <source>
        <dbReference type="Google" id="ProtNLM"/>
    </source>
</evidence>
<gene>
    <name evidence="2" type="ORF">IPV69_20860</name>
</gene>
<accession>A0A7M2WTR7</accession>
<dbReference type="RefSeq" id="WP_206291660.1">
    <property type="nucleotide sequence ID" value="NZ_CP063458.1"/>
</dbReference>
<keyword evidence="1" id="KW-0812">Transmembrane</keyword>
<feature type="transmembrane region" description="Helical" evidence="1">
    <location>
        <begin position="65"/>
        <end position="90"/>
    </location>
</feature>
<evidence type="ECO:0000313" key="2">
    <source>
        <dbReference type="EMBL" id="QOV88664.1"/>
    </source>
</evidence>
<sequence length="214" mass="22716">MSTTAGLGSGDYAAVNTLAVVAFVGSLLGCLALLADLLVVIPVAAVVCAVIALRQIAASNGTQAGRWAGILAIVIGVGVVGILVGSRIYVSVQNKPDQQQVLSIISEFDKRIGGRDYAGAYQLTTPQFRSRVSEQSFVQKMLQFEANADTGGVAGVTWNGTPIEYQDDPQSSLKTAWVGTVFRYRTTLPPNRIPVSFARQDGKWGINDIPALFK</sequence>
<protein>
    <recommendedName>
        <fullName evidence="4">DUF4190 domain-containing protein</fullName>
    </recommendedName>
</protein>
<keyword evidence="3" id="KW-1185">Reference proteome</keyword>
<name>A0A7M2WTR7_9BACT</name>
<keyword evidence="1" id="KW-1133">Transmembrane helix</keyword>
<feature type="transmembrane region" description="Helical" evidence="1">
    <location>
        <begin position="20"/>
        <end position="53"/>
    </location>
</feature>
<keyword evidence="1" id="KW-0472">Membrane</keyword>
<dbReference type="AlphaFoldDB" id="A0A7M2WTR7"/>
<organism evidence="2 3">
    <name type="scientific">Humisphaera borealis</name>
    <dbReference type="NCBI Taxonomy" id="2807512"/>
    <lineage>
        <taxon>Bacteria</taxon>
        <taxon>Pseudomonadati</taxon>
        <taxon>Planctomycetota</taxon>
        <taxon>Phycisphaerae</taxon>
        <taxon>Tepidisphaerales</taxon>
        <taxon>Tepidisphaeraceae</taxon>
        <taxon>Humisphaera</taxon>
    </lineage>
</organism>
<dbReference type="KEGG" id="hbs:IPV69_20860"/>
<evidence type="ECO:0000256" key="1">
    <source>
        <dbReference type="SAM" id="Phobius"/>
    </source>
</evidence>
<dbReference type="Proteomes" id="UP000593765">
    <property type="component" value="Chromosome"/>
</dbReference>
<evidence type="ECO:0000313" key="3">
    <source>
        <dbReference type="Proteomes" id="UP000593765"/>
    </source>
</evidence>
<proteinExistence type="predicted"/>
<reference evidence="2 3" key="1">
    <citation type="submission" date="2020-10" db="EMBL/GenBank/DDBJ databases">
        <title>Wide distribution of Phycisphaera-like planctomycetes from WD2101 soil group in peatlands and genome analysis of the first cultivated representative.</title>
        <authorList>
            <person name="Dedysh S.N."/>
            <person name="Beletsky A.V."/>
            <person name="Ivanova A."/>
            <person name="Kulichevskaya I.S."/>
            <person name="Suzina N.E."/>
            <person name="Philippov D.A."/>
            <person name="Rakitin A.L."/>
            <person name="Mardanov A.V."/>
            <person name="Ravin N.V."/>
        </authorList>
    </citation>
    <scope>NUCLEOTIDE SEQUENCE [LARGE SCALE GENOMIC DNA]</scope>
    <source>
        <strain evidence="2 3">M1803</strain>
    </source>
</reference>
<dbReference type="EMBL" id="CP063458">
    <property type="protein sequence ID" value="QOV88664.1"/>
    <property type="molecule type" value="Genomic_DNA"/>
</dbReference>